<dbReference type="Pfam" id="PF00144">
    <property type="entry name" value="Beta-lactamase"/>
    <property type="match status" value="1"/>
</dbReference>
<feature type="domain" description="Beta-lactamase-related" evidence="1">
    <location>
        <begin position="16"/>
        <end position="321"/>
    </location>
</feature>
<dbReference type="RefSeq" id="WP_377944029.1">
    <property type="nucleotide sequence ID" value="NZ_JBHUCX010000044.1"/>
</dbReference>
<evidence type="ECO:0000313" key="2">
    <source>
        <dbReference type="EMBL" id="MFD1676138.1"/>
    </source>
</evidence>
<keyword evidence="3" id="KW-1185">Reference proteome</keyword>
<comment type="caution">
    <text evidence="2">The sequence shown here is derived from an EMBL/GenBank/DDBJ whole genome shotgun (WGS) entry which is preliminary data.</text>
</comment>
<dbReference type="InterPro" id="IPR050789">
    <property type="entry name" value="Diverse_Enzym_Activities"/>
</dbReference>
<organism evidence="2 3">
    <name type="scientific">Alicyclobacillus fodiniaquatilis</name>
    <dbReference type="NCBI Taxonomy" id="1661150"/>
    <lineage>
        <taxon>Bacteria</taxon>
        <taxon>Bacillati</taxon>
        <taxon>Bacillota</taxon>
        <taxon>Bacilli</taxon>
        <taxon>Bacillales</taxon>
        <taxon>Alicyclobacillaceae</taxon>
        <taxon>Alicyclobacillus</taxon>
    </lineage>
</organism>
<dbReference type="Proteomes" id="UP001597079">
    <property type="component" value="Unassembled WGS sequence"/>
</dbReference>
<dbReference type="EMBL" id="JBHUCX010000044">
    <property type="protein sequence ID" value="MFD1676138.1"/>
    <property type="molecule type" value="Genomic_DNA"/>
</dbReference>
<dbReference type="EC" id="3.-.-.-" evidence="2"/>
<sequence length="347" mass="38445">MLPSKASDAFNDLMTHVEHINEQNGGSACALYVIQNEHVAFEDYSGRHSHDTNSKVTEPTSQFNVASVRKSYIGLAVAYALYQGSIKSLDDPVLNYLTSGSQPTIPNRVTIRHLLTHTHGLRQDEDGRVFYAFEAGTAWEYNNVGIHILTQIISQVTGRSLSEFLYTTVFQPLEMKETAWHTTPNEMLVPAIIDDGTTDSLLDDISDGSRANLFVSARELALWAYIHLKMGRIDGKSVIPEQAIRTSISVQSPLELPTGLPRNGCLWLVKHGRSEQSLIGNNVPDGSYKIVGITGPVVLVVPPLDLVVVRMANRVGNYEDEHGSYIDYLKSFSDLAVMCAKKNWKID</sequence>
<reference evidence="3" key="1">
    <citation type="journal article" date="2019" name="Int. J. Syst. Evol. Microbiol.">
        <title>The Global Catalogue of Microorganisms (GCM) 10K type strain sequencing project: providing services to taxonomists for standard genome sequencing and annotation.</title>
        <authorList>
            <consortium name="The Broad Institute Genomics Platform"/>
            <consortium name="The Broad Institute Genome Sequencing Center for Infectious Disease"/>
            <person name="Wu L."/>
            <person name="Ma J."/>
        </authorList>
    </citation>
    <scope>NUCLEOTIDE SEQUENCE [LARGE SCALE GENOMIC DNA]</scope>
    <source>
        <strain evidence="3">CGMCC 1.12286</strain>
    </source>
</reference>
<proteinExistence type="predicted"/>
<protein>
    <submittedName>
        <fullName evidence="2">Serine hydrolase domain-containing protein</fullName>
        <ecNumber evidence="2">3.-.-.-</ecNumber>
    </submittedName>
</protein>
<gene>
    <name evidence="2" type="ORF">ACFSB2_15645</name>
</gene>
<accession>A0ABW4JJI3</accession>
<evidence type="ECO:0000313" key="3">
    <source>
        <dbReference type="Proteomes" id="UP001597079"/>
    </source>
</evidence>
<evidence type="ECO:0000259" key="1">
    <source>
        <dbReference type="Pfam" id="PF00144"/>
    </source>
</evidence>
<dbReference type="InterPro" id="IPR001466">
    <property type="entry name" value="Beta-lactam-related"/>
</dbReference>
<keyword evidence="2" id="KW-0378">Hydrolase</keyword>
<dbReference type="PANTHER" id="PTHR43283">
    <property type="entry name" value="BETA-LACTAMASE-RELATED"/>
    <property type="match status" value="1"/>
</dbReference>
<name>A0ABW4JJI3_9BACL</name>
<dbReference type="PANTHER" id="PTHR43283:SF7">
    <property type="entry name" value="BETA-LACTAMASE-RELATED DOMAIN-CONTAINING PROTEIN"/>
    <property type="match status" value="1"/>
</dbReference>
<dbReference type="InterPro" id="IPR012338">
    <property type="entry name" value="Beta-lactam/transpept-like"/>
</dbReference>
<dbReference type="SUPFAM" id="SSF56601">
    <property type="entry name" value="beta-lactamase/transpeptidase-like"/>
    <property type="match status" value="1"/>
</dbReference>
<dbReference type="Gene3D" id="3.40.710.10">
    <property type="entry name" value="DD-peptidase/beta-lactamase superfamily"/>
    <property type="match status" value="1"/>
</dbReference>
<dbReference type="GO" id="GO:0016787">
    <property type="term" value="F:hydrolase activity"/>
    <property type="evidence" value="ECO:0007669"/>
    <property type="project" value="UniProtKB-KW"/>
</dbReference>